<evidence type="ECO:0000313" key="2">
    <source>
        <dbReference type="Proteomes" id="UP000254764"/>
    </source>
</evidence>
<dbReference type="AlphaFoldDB" id="A0A376ADX8"/>
<organism evidence="1 2">
    <name type="scientific">Ciceribacter selenitireducens ATCC BAA-1503</name>
    <dbReference type="NCBI Taxonomy" id="1336235"/>
    <lineage>
        <taxon>Bacteria</taxon>
        <taxon>Pseudomonadati</taxon>
        <taxon>Pseudomonadota</taxon>
        <taxon>Alphaproteobacteria</taxon>
        <taxon>Hyphomicrobiales</taxon>
        <taxon>Rhizobiaceae</taxon>
        <taxon>Ciceribacter</taxon>
    </lineage>
</organism>
<sequence>MFGAADETIQWPLRITNAPRQSEGQGIRPIALLPVYGEKVPAGG</sequence>
<gene>
    <name evidence="1" type="ORF">RHIZ70_1769</name>
</gene>
<evidence type="ECO:0000313" key="1">
    <source>
        <dbReference type="EMBL" id="SSC66061.1"/>
    </source>
</evidence>
<reference evidence="2" key="1">
    <citation type="submission" date="2018-07" db="EMBL/GenBank/DDBJ databases">
        <authorList>
            <person name="Peiro R."/>
            <person name="Begona"/>
            <person name="Cbmso G."/>
            <person name="Lopez M."/>
            <person name="Gonzalez S."/>
        </authorList>
    </citation>
    <scope>NUCLEOTIDE SEQUENCE [LARGE SCALE GENOMIC DNA]</scope>
</reference>
<protein>
    <submittedName>
        <fullName evidence="1">Uncharacterized protein</fullName>
    </submittedName>
</protein>
<accession>A0A376ADX8</accession>
<proteinExistence type="predicted"/>
<dbReference type="EMBL" id="UEYP01000020">
    <property type="protein sequence ID" value="SSC66061.1"/>
    <property type="molecule type" value="Genomic_DNA"/>
</dbReference>
<dbReference type="Proteomes" id="UP000254764">
    <property type="component" value="Unassembled WGS sequence"/>
</dbReference>
<keyword evidence="2" id="KW-1185">Reference proteome</keyword>
<name>A0A376ADX8_9HYPH</name>